<dbReference type="AlphaFoldDB" id="A0A2J6RB60"/>
<dbReference type="EMBL" id="KZ613952">
    <property type="protein sequence ID" value="PMD35749.1"/>
    <property type="molecule type" value="Genomic_DNA"/>
</dbReference>
<keyword evidence="3" id="KW-1185">Reference proteome</keyword>
<dbReference type="OrthoDB" id="3559235at2759"/>
<feature type="compositionally biased region" description="Basic and acidic residues" evidence="1">
    <location>
        <begin position="287"/>
        <end position="311"/>
    </location>
</feature>
<feature type="region of interest" description="Disordered" evidence="1">
    <location>
        <begin position="328"/>
        <end position="347"/>
    </location>
</feature>
<dbReference type="Proteomes" id="UP000235786">
    <property type="component" value="Unassembled WGS sequence"/>
</dbReference>
<sequence length="347" mass="39301">MAELLGARAAGVQIFETVIVILKRASEALKHKKGLIAFLDKHRRELESIRDLSESVRNEKAFKGAKVSELLTRLKTLEDELCAWLAKVDPRDKRSLRQFADQLICGPEDRKKLDDIMNDLDRVKRDLIIALNMHHTSLSHGIRKAMDTKSKNTIHIGPKPEKSRTIVGKSNFVVRTKPPDKNQQSDSEDDDISTESSEPENTSTEDSDSDESTSTIPQEMARKTNNNEVGENALMLNAALGEKDLWGHIRVVEIEGNKAKRGALMFNYRNNEKGIALAMDVMNAQRAADREDRKAQREEEREERRAQRAEEMEQMLLMREKGLGMYWVPPSRVEPSSSSDGSQYGMS</sequence>
<feature type="region of interest" description="Disordered" evidence="1">
    <location>
        <begin position="141"/>
        <end position="228"/>
    </location>
</feature>
<gene>
    <name evidence="2" type="ORF">L207DRAFT_570226</name>
</gene>
<proteinExistence type="predicted"/>
<name>A0A2J6RB60_HYAVF</name>
<reference evidence="2 3" key="1">
    <citation type="submission" date="2016-04" db="EMBL/GenBank/DDBJ databases">
        <title>A degradative enzymes factory behind the ericoid mycorrhizal symbiosis.</title>
        <authorList>
            <consortium name="DOE Joint Genome Institute"/>
            <person name="Martino E."/>
            <person name="Morin E."/>
            <person name="Grelet G."/>
            <person name="Kuo A."/>
            <person name="Kohler A."/>
            <person name="Daghino S."/>
            <person name="Barry K."/>
            <person name="Choi C."/>
            <person name="Cichocki N."/>
            <person name="Clum A."/>
            <person name="Copeland A."/>
            <person name="Hainaut M."/>
            <person name="Haridas S."/>
            <person name="Labutti K."/>
            <person name="Lindquist E."/>
            <person name="Lipzen A."/>
            <person name="Khouja H.-R."/>
            <person name="Murat C."/>
            <person name="Ohm R."/>
            <person name="Olson A."/>
            <person name="Spatafora J."/>
            <person name="Veneault-Fourrey C."/>
            <person name="Henrissat B."/>
            <person name="Grigoriev I."/>
            <person name="Martin F."/>
            <person name="Perotto S."/>
        </authorList>
    </citation>
    <scope>NUCLEOTIDE SEQUENCE [LARGE SCALE GENOMIC DNA]</scope>
    <source>
        <strain evidence="2 3">F</strain>
    </source>
</reference>
<evidence type="ECO:0000313" key="3">
    <source>
        <dbReference type="Proteomes" id="UP000235786"/>
    </source>
</evidence>
<protein>
    <submittedName>
        <fullName evidence="2">Uncharacterized protein</fullName>
    </submittedName>
</protein>
<evidence type="ECO:0000256" key="1">
    <source>
        <dbReference type="SAM" id="MobiDB-lite"/>
    </source>
</evidence>
<accession>A0A2J6RB60</accession>
<feature type="compositionally biased region" description="Low complexity" evidence="1">
    <location>
        <begin position="329"/>
        <end position="347"/>
    </location>
</feature>
<evidence type="ECO:0000313" key="2">
    <source>
        <dbReference type="EMBL" id="PMD35749.1"/>
    </source>
</evidence>
<feature type="region of interest" description="Disordered" evidence="1">
    <location>
        <begin position="287"/>
        <end position="312"/>
    </location>
</feature>
<organism evidence="2 3">
    <name type="scientific">Hyaloscypha variabilis (strain UAMH 11265 / GT02V1 / F)</name>
    <name type="common">Meliniomyces variabilis</name>
    <dbReference type="NCBI Taxonomy" id="1149755"/>
    <lineage>
        <taxon>Eukaryota</taxon>
        <taxon>Fungi</taxon>
        <taxon>Dikarya</taxon>
        <taxon>Ascomycota</taxon>
        <taxon>Pezizomycotina</taxon>
        <taxon>Leotiomycetes</taxon>
        <taxon>Helotiales</taxon>
        <taxon>Hyaloscyphaceae</taxon>
        <taxon>Hyaloscypha</taxon>
        <taxon>Hyaloscypha variabilis</taxon>
    </lineage>
</organism>